<keyword evidence="5" id="KW-0560">Oxidoreductase</keyword>
<evidence type="ECO:0000256" key="6">
    <source>
        <dbReference type="ARBA" id="ARBA00023284"/>
    </source>
</evidence>
<dbReference type="InterPro" id="IPR004099">
    <property type="entry name" value="Pyr_nucl-diS_OxRdtase_dimer"/>
</dbReference>
<keyword evidence="10" id="KW-1185">Reference proteome</keyword>
<proteinExistence type="inferred from homology"/>
<feature type="domain" description="FAD/NAD(P)-binding" evidence="8">
    <location>
        <begin position="1"/>
        <end position="305"/>
    </location>
</feature>
<dbReference type="PRINTS" id="PR00411">
    <property type="entry name" value="PNDRDTASEI"/>
</dbReference>
<dbReference type="STRING" id="482461.SAMN05216244_2651"/>
<reference evidence="10" key="1">
    <citation type="submission" date="2016-10" db="EMBL/GenBank/DDBJ databases">
        <authorList>
            <person name="Varghese N."/>
            <person name="Submissions S."/>
        </authorList>
    </citation>
    <scope>NUCLEOTIDE SEQUENCE [LARGE SCALE GENOMIC DNA]</scope>
    <source>
        <strain evidence="10">CGMCC 1.6199</strain>
    </source>
</reference>
<dbReference type="Pfam" id="PF07992">
    <property type="entry name" value="Pyr_redox_2"/>
    <property type="match status" value="1"/>
</dbReference>
<evidence type="ECO:0000259" key="7">
    <source>
        <dbReference type="Pfam" id="PF02852"/>
    </source>
</evidence>
<evidence type="ECO:0000256" key="4">
    <source>
        <dbReference type="ARBA" id="ARBA00022827"/>
    </source>
</evidence>
<evidence type="ECO:0000256" key="3">
    <source>
        <dbReference type="ARBA" id="ARBA00022630"/>
    </source>
</evidence>
<evidence type="ECO:0000256" key="2">
    <source>
        <dbReference type="ARBA" id="ARBA00009130"/>
    </source>
</evidence>
<comment type="cofactor">
    <cofactor evidence="1">
        <name>FAD</name>
        <dbReference type="ChEBI" id="CHEBI:57692"/>
    </cofactor>
</comment>
<dbReference type="RefSeq" id="WP_074599732.1">
    <property type="nucleotide sequence ID" value="NZ_FNHF01000003.1"/>
</dbReference>
<evidence type="ECO:0000259" key="8">
    <source>
        <dbReference type="Pfam" id="PF07992"/>
    </source>
</evidence>
<dbReference type="AlphaFoldDB" id="A0A1G9TPA7"/>
<evidence type="ECO:0000256" key="1">
    <source>
        <dbReference type="ARBA" id="ARBA00001974"/>
    </source>
</evidence>
<dbReference type="PRINTS" id="PR00368">
    <property type="entry name" value="FADPNR"/>
</dbReference>
<protein>
    <submittedName>
        <fullName evidence="9">NADPH-dependent 2,4-dienoyl-CoA reductase, sulfur reductase</fullName>
    </submittedName>
</protein>
<evidence type="ECO:0000256" key="5">
    <source>
        <dbReference type="ARBA" id="ARBA00023002"/>
    </source>
</evidence>
<accession>A0A1G9TPA7</accession>
<gene>
    <name evidence="9" type="ORF">SAMN05216244_2651</name>
</gene>
<organism evidence="9 10">
    <name type="scientific">Sediminibacillus halophilus</name>
    <dbReference type="NCBI Taxonomy" id="482461"/>
    <lineage>
        <taxon>Bacteria</taxon>
        <taxon>Bacillati</taxon>
        <taxon>Bacillota</taxon>
        <taxon>Bacilli</taxon>
        <taxon>Bacillales</taxon>
        <taxon>Bacillaceae</taxon>
        <taxon>Sediminibacillus</taxon>
    </lineage>
</organism>
<dbReference type="SUPFAM" id="SSF51905">
    <property type="entry name" value="FAD/NAD(P)-binding domain"/>
    <property type="match status" value="1"/>
</dbReference>
<dbReference type="OrthoDB" id="9792592at2"/>
<dbReference type="PANTHER" id="PTHR43429">
    <property type="entry name" value="PYRIDINE NUCLEOTIDE-DISULFIDE OXIDOREDUCTASE DOMAIN-CONTAINING"/>
    <property type="match status" value="1"/>
</dbReference>
<name>A0A1G9TPA7_9BACI</name>
<keyword evidence="4" id="KW-0274">FAD</keyword>
<dbReference type="Pfam" id="PF02852">
    <property type="entry name" value="Pyr_redox_dim"/>
    <property type="match status" value="1"/>
</dbReference>
<dbReference type="SUPFAM" id="SSF55424">
    <property type="entry name" value="FAD/NAD-linked reductases, dimerisation (C-terminal) domain"/>
    <property type="match status" value="1"/>
</dbReference>
<feature type="domain" description="Pyridine nucleotide-disulphide oxidoreductase dimerisation" evidence="7">
    <location>
        <begin position="331"/>
        <end position="428"/>
    </location>
</feature>
<dbReference type="InterPro" id="IPR036188">
    <property type="entry name" value="FAD/NAD-bd_sf"/>
</dbReference>
<dbReference type="Proteomes" id="UP000182347">
    <property type="component" value="Unassembled WGS sequence"/>
</dbReference>
<keyword evidence="3" id="KW-0285">Flavoprotein</keyword>
<dbReference type="InterPro" id="IPR023753">
    <property type="entry name" value="FAD/NAD-binding_dom"/>
</dbReference>
<dbReference type="EMBL" id="FNHF01000003">
    <property type="protein sequence ID" value="SDM48945.1"/>
    <property type="molecule type" value="Genomic_DNA"/>
</dbReference>
<keyword evidence="6" id="KW-0676">Redox-active center</keyword>
<dbReference type="GO" id="GO:0016491">
    <property type="term" value="F:oxidoreductase activity"/>
    <property type="evidence" value="ECO:0007669"/>
    <property type="project" value="UniProtKB-KW"/>
</dbReference>
<dbReference type="Gene3D" id="3.50.50.60">
    <property type="entry name" value="FAD/NAD(P)-binding domain"/>
    <property type="match status" value="2"/>
</dbReference>
<dbReference type="PANTHER" id="PTHR43429:SF1">
    <property type="entry name" value="NAD(P)H SULFUR OXIDOREDUCTASE (COA-DEPENDENT)"/>
    <property type="match status" value="1"/>
</dbReference>
<evidence type="ECO:0000313" key="9">
    <source>
        <dbReference type="EMBL" id="SDM48945.1"/>
    </source>
</evidence>
<dbReference type="Gene3D" id="3.30.390.30">
    <property type="match status" value="1"/>
</dbReference>
<dbReference type="InterPro" id="IPR016156">
    <property type="entry name" value="FAD/NAD-linked_Rdtase_dimer_sf"/>
</dbReference>
<dbReference type="InterPro" id="IPR050260">
    <property type="entry name" value="FAD-bd_OxRdtase"/>
</dbReference>
<evidence type="ECO:0000313" key="10">
    <source>
        <dbReference type="Proteomes" id="UP000182347"/>
    </source>
</evidence>
<sequence length="457" mass="50103">MKIAVIGCTHAGTAAITNILSMYPEAEIDVFEKNDNVSFLSCGIALYVGGVVKDSDGLFYASVEGFEEQGVRMHMEHVVTDCDTNNKTLAAKNLKTSETKKYQYDKLIITSGSWPVTPPIPGSDLENVQLCKNFHHANEIIERSQAAKNIVVVGAGYIGIELVEAFEQAGKQVTLIDSESRILNRYLDEEFTSPIEKTLAEKGVSLALDQTVSSFQGKDGKVSQVITDESSYDADLVIMCIGFRPNTALFTGQVDMLDNGAIIVDEYMQTSKKDVFAAGDCCAVAYNPTEKPAYVPLATNAVRMGTLAAYNLVMPRLAHQGTQGTSGLKIHQHNLAATGLTETAAAAAGLRLGSALLEDTYRPEFMPENTMLRLKVVYEMDTHRIVGAQVISEGDFTQAMNTLSVAIQNKMTIEQMAMTDFFFQPHYNKPWNYLNQVCIKAMKQIEEKQIGQQKAVS</sequence>
<comment type="similarity">
    <text evidence="2">Belongs to the class-III pyridine nucleotide-disulfide oxidoreductase family.</text>
</comment>